<keyword evidence="2 5" id="KW-0371">Homeobox</keyword>
<protein>
    <submittedName>
        <fullName evidence="9">Uncharacterized protein</fullName>
    </submittedName>
</protein>
<feature type="compositionally biased region" description="Polar residues" evidence="6">
    <location>
        <begin position="366"/>
        <end position="388"/>
    </location>
</feature>
<dbReference type="GO" id="GO:0006355">
    <property type="term" value="P:regulation of DNA-templated transcription"/>
    <property type="evidence" value="ECO:0007669"/>
    <property type="project" value="InterPro"/>
</dbReference>
<dbReference type="OrthoDB" id="5399138at2759"/>
<feature type="domain" description="Homeobox" evidence="7">
    <location>
        <begin position="183"/>
        <end position="238"/>
    </location>
</feature>
<keyword evidence="3 5" id="KW-0539">Nucleus</keyword>
<evidence type="ECO:0000256" key="5">
    <source>
        <dbReference type="PROSITE-ProRule" id="PRU00108"/>
    </source>
</evidence>
<evidence type="ECO:0000256" key="4">
    <source>
        <dbReference type="PROSITE-ProRule" id="PRU00042"/>
    </source>
</evidence>
<dbReference type="InterPro" id="IPR009057">
    <property type="entry name" value="Homeodomain-like_sf"/>
</dbReference>
<dbReference type="GeneID" id="54409999"/>
<keyword evidence="10" id="KW-1185">Reference proteome</keyword>
<dbReference type="InterPro" id="IPR013087">
    <property type="entry name" value="Znf_C2H2_type"/>
</dbReference>
<keyword evidence="4" id="KW-0863">Zinc-finger</keyword>
<evidence type="ECO:0000313" key="10">
    <source>
        <dbReference type="Proteomes" id="UP000799771"/>
    </source>
</evidence>
<feature type="compositionally biased region" description="Polar residues" evidence="6">
    <location>
        <begin position="240"/>
        <end position="251"/>
    </location>
</feature>
<dbReference type="InterPro" id="IPR008422">
    <property type="entry name" value="KN_HD"/>
</dbReference>
<organism evidence="9 10">
    <name type="scientific">Dothidotthia symphoricarpi CBS 119687</name>
    <dbReference type="NCBI Taxonomy" id="1392245"/>
    <lineage>
        <taxon>Eukaryota</taxon>
        <taxon>Fungi</taxon>
        <taxon>Dikarya</taxon>
        <taxon>Ascomycota</taxon>
        <taxon>Pezizomycotina</taxon>
        <taxon>Dothideomycetes</taxon>
        <taxon>Pleosporomycetidae</taxon>
        <taxon>Pleosporales</taxon>
        <taxon>Dothidotthiaceae</taxon>
        <taxon>Dothidotthia</taxon>
    </lineage>
</organism>
<feature type="region of interest" description="Disordered" evidence="6">
    <location>
        <begin position="626"/>
        <end position="661"/>
    </location>
</feature>
<dbReference type="EMBL" id="ML977504">
    <property type="protein sequence ID" value="KAF2130431.1"/>
    <property type="molecule type" value="Genomic_DNA"/>
</dbReference>
<feature type="region of interest" description="Disordered" evidence="6">
    <location>
        <begin position="319"/>
        <end position="340"/>
    </location>
</feature>
<evidence type="ECO:0000256" key="6">
    <source>
        <dbReference type="SAM" id="MobiDB-lite"/>
    </source>
</evidence>
<dbReference type="PROSITE" id="PS50157">
    <property type="entry name" value="ZINC_FINGER_C2H2_2"/>
    <property type="match status" value="1"/>
</dbReference>
<dbReference type="Pfam" id="PF05920">
    <property type="entry name" value="Homeobox_KN"/>
    <property type="match status" value="1"/>
</dbReference>
<dbReference type="InterPro" id="IPR050224">
    <property type="entry name" value="TALE_homeobox"/>
</dbReference>
<dbReference type="PROSITE" id="PS50071">
    <property type="entry name" value="HOMEOBOX_2"/>
    <property type="match status" value="1"/>
</dbReference>
<evidence type="ECO:0000259" key="8">
    <source>
        <dbReference type="PROSITE" id="PS50157"/>
    </source>
</evidence>
<dbReference type="AlphaFoldDB" id="A0A6A6AJ18"/>
<gene>
    <name evidence="9" type="ORF">P153DRAFT_375187</name>
</gene>
<feature type="domain" description="C2H2-type" evidence="8">
    <location>
        <begin position="415"/>
        <end position="443"/>
    </location>
</feature>
<evidence type="ECO:0000256" key="1">
    <source>
        <dbReference type="ARBA" id="ARBA00023125"/>
    </source>
</evidence>
<dbReference type="SMART" id="SM00355">
    <property type="entry name" value="ZnF_C2H2"/>
    <property type="match status" value="2"/>
</dbReference>
<keyword evidence="1 5" id="KW-0238">DNA-binding</keyword>
<dbReference type="InterPro" id="IPR001356">
    <property type="entry name" value="HD"/>
</dbReference>
<keyword evidence="4" id="KW-0862">Zinc</keyword>
<comment type="subcellular location">
    <subcellularLocation>
        <location evidence="5">Nucleus</location>
    </subcellularLocation>
</comment>
<proteinExistence type="predicted"/>
<dbReference type="GO" id="GO:0003677">
    <property type="term" value="F:DNA binding"/>
    <property type="evidence" value="ECO:0007669"/>
    <property type="project" value="UniProtKB-UniRule"/>
</dbReference>
<feature type="DNA-binding region" description="Homeobox" evidence="5">
    <location>
        <begin position="185"/>
        <end position="239"/>
    </location>
</feature>
<evidence type="ECO:0000313" key="9">
    <source>
        <dbReference type="EMBL" id="KAF2130431.1"/>
    </source>
</evidence>
<dbReference type="Proteomes" id="UP000799771">
    <property type="component" value="Unassembled WGS sequence"/>
</dbReference>
<dbReference type="GO" id="GO:0005634">
    <property type="term" value="C:nucleus"/>
    <property type="evidence" value="ECO:0007669"/>
    <property type="project" value="UniProtKB-SubCell"/>
</dbReference>
<dbReference type="RefSeq" id="XP_033524818.1">
    <property type="nucleotide sequence ID" value="XM_033669567.1"/>
</dbReference>
<keyword evidence="4" id="KW-0479">Metal-binding</keyword>
<dbReference type="SMART" id="SM00389">
    <property type="entry name" value="HOX"/>
    <property type="match status" value="1"/>
</dbReference>
<evidence type="ECO:0000256" key="3">
    <source>
        <dbReference type="ARBA" id="ARBA00023242"/>
    </source>
</evidence>
<feature type="region of interest" description="Disordered" evidence="6">
    <location>
        <begin position="230"/>
        <end position="256"/>
    </location>
</feature>
<dbReference type="PROSITE" id="PS00028">
    <property type="entry name" value="ZINC_FINGER_C2H2_1"/>
    <property type="match status" value="1"/>
</dbReference>
<feature type="region of interest" description="Disordered" evidence="6">
    <location>
        <begin position="366"/>
        <end position="408"/>
    </location>
</feature>
<dbReference type="CDD" id="cd00086">
    <property type="entry name" value="homeodomain"/>
    <property type="match status" value="1"/>
</dbReference>
<dbReference type="GO" id="GO:0008270">
    <property type="term" value="F:zinc ion binding"/>
    <property type="evidence" value="ECO:0007669"/>
    <property type="project" value="UniProtKB-KW"/>
</dbReference>
<reference evidence="9" key="1">
    <citation type="journal article" date="2020" name="Stud. Mycol.">
        <title>101 Dothideomycetes genomes: a test case for predicting lifestyles and emergence of pathogens.</title>
        <authorList>
            <person name="Haridas S."/>
            <person name="Albert R."/>
            <person name="Binder M."/>
            <person name="Bloem J."/>
            <person name="Labutti K."/>
            <person name="Salamov A."/>
            <person name="Andreopoulos B."/>
            <person name="Baker S."/>
            <person name="Barry K."/>
            <person name="Bills G."/>
            <person name="Bluhm B."/>
            <person name="Cannon C."/>
            <person name="Castanera R."/>
            <person name="Culley D."/>
            <person name="Daum C."/>
            <person name="Ezra D."/>
            <person name="Gonzalez J."/>
            <person name="Henrissat B."/>
            <person name="Kuo A."/>
            <person name="Liang C."/>
            <person name="Lipzen A."/>
            <person name="Lutzoni F."/>
            <person name="Magnuson J."/>
            <person name="Mondo S."/>
            <person name="Nolan M."/>
            <person name="Ohm R."/>
            <person name="Pangilinan J."/>
            <person name="Park H.-J."/>
            <person name="Ramirez L."/>
            <person name="Alfaro M."/>
            <person name="Sun H."/>
            <person name="Tritt A."/>
            <person name="Yoshinaga Y."/>
            <person name="Zwiers L.-H."/>
            <person name="Turgeon B."/>
            <person name="Goodwin S."/>
            <person name="Spatafora J."/>
            <person name="Crous P."/>
            <person name="Grigoriev I."/>
        </authorList>
    </citation>
    <scope>NUCLEOTIDE SEQUENCE</scope>
    <source>
        <strain evidence="9">CBS 119687</strain>
    </source>
</reference>
<name>A0A6A6AJ18_9PLEO</name>
<sequence length="1008" mass="111146">MTHPNPASDIAQFFDFGAAAMPDISQETSQPNLATGLSEGYHIQDDIEGLIHTNIIQPAGIDFNTDFSSWLPRYQKPTHACDYCRSKSLECFIYNNDEPRQGQAGCSPCNALFRPCSFNMPQSMPARRQRTALDTLDVVAENDVRQLGGFTGRKQLRSLGHLGPIEDDPHGEQGLKKGAAVVRFPRTAVKVLKDWIVQHTDNPYPNDEEKEVLIKQTGLSLGQISNWMANTRRRQKSKRSASPSIRPSTEAINIPPGRTWESLSTYPTPKSTKFHISMVSGSAGRFTTFRVNHPFERWKHSPPENEPAPMVAIAQAVDAFDPPEPPSSSSSYRKDASNDSTGSFSVFKAPSVSSLETGFTNMSSGSLGSRNSAYSHGSRHSLGSMNSLKSKERRRRRQFATRVPNADSKDGSRLFQCTFCTDRFKSKYDWARHEKSLHLSLEKWICAPLGEVITDAATGKRRCVYCDTLDPTDEHLATHNHSACCEKGLDSRTFYRKDHLRQHLRLMHGCKMTTGMDSWKSEAQYIKSRCGFCKMSFDKWQDRVDHLAKEFRSGASMKDWRGCRGLDCHVAIHVTNAMPPYLIANESKSPFPFSASNSASMKQRNANLEAVDLEYLLPTNTFRPTTYASHDNRADGSSSTSTGLQNTTPQSRLSRSESPNDNPNATCWEILTLRLGRFARQHIEKHGADTLTDEMLQREARHILYNEPDDLWNQTAADNAEWLGLFKKAHGIDSKAQATAINSYHEVSEDLGVNSNRLLDPAFFDCLDLSQTDPARALAFEFSLSGTTNMIDHARELSSGHQSPLHIPSLRGSNSTSPITPASRTSSAVQAGLLDLHAPISELGCSDIPGEPCYGENGEAGFSIRRGCSMQKDRYWLNASTAHMLPSTTSTVSPDHTSTSTTHQSFLDSFMASIAETPCSKAGASIHLPTWDQLPAEFQNPGSSAGYVSMVPLAEAGADALGGDLSMGVSGAQDMPWDEGELMDFDMDFNMELDGDGEVGAGVLGMGM</sequence>
<dbReference type="Gene3D" id="1.10.10.60">
    <property type="entry name" value="Homeodomain-like"/>
    <property type="match status" value="1"/>
</dbReference>
<evidence type="ECO:0000256" key="2">
    <source>
        <dbReference type="ARBA" id="ARBA00023155"/>
    </source>
</evidence>
<dbReference type="SUPFAM" id="SSF46689">
    <property type="entry name" value="Homeodomain-like"/>
    <property type="match status" value="1"/>
</dbReference>
<accession>A0A6A6AJ18</accession>
<dbReference type="PANTHER" id="PTHR11850">
    <property type="entry name" value="HOMEOBOX PROTEIN TRANSCRIPTION FACTORS"/>
    <property type="match status" value="1"/>
</dbReference>
<evidence type="ECO:0000259" key="7">
    <source>
        <dbReference type="PROSITE" id="PS50071"/>
    </source>
</evidence>